<proteinExistence type="predicted"/>
<accession>A0A4E9DWD7</accession>
<feature type="region of interest" description="Disordered" evidence="1">
    <location>
        <begin position="252"/>
        <end position="271"/>
    </location>
</feature>
<reference evidence="2" key="2">
    <citation type="submission" date="2021-03" db="EMBL/GenBank/DDBJ databases">
        <authorList>
            <person name="Alouane T."/>
            <person name="Langin T."/>
            <person name="Bonhomme L."/>
        </authorList>
    </citation>
    <scope>NUCLEOTIDE SEQUENCE</scope>
    <source>
        <strain evidence="2">MDC_Fg202</strain>
    </source>
</reference>
<evidence type="ECO:0000256" key="1">
    <source>
        <dbReference type="SAM" id="MobiDB-lite"/>
    </source>
</evidence>
<feature type="compositionally biased region" description="Basic and acidic residues" evidence="1">
    <location>
        <begin position="200"/>
        <end position="215"/>
    </location>
</feature>
<feature type="compositionally biased region" description="Low complexity" evidence="1">
    <location>
        <begin position="503"/>
        <end position="520"/>
    </location>
</feature>
<feature type="region of interest" description="Disordered" evidence="1">
    <location>
        <begin position="89"/>
        <end position="159"/>
    </location>
</feature>
<organism evidence="3">
    <name type="scientific">Gibberella zeae</name>
    <name type="common">Wheat head blight fungus</name>
    <name type="synonym">Fusarium graminearum</name>
    <dbReference type="NCBI Taxonomy" id="5518"/>
    <lineage>
        <taxon>Eukaryota</taxon>
        <taxon>Fungi</taxon>
        <taxon>Dikarya</taxon>
        <taxon>Ascomycota</taxon>
        <taxon>Pezizomycotina</taxon>
        <taxon>Sordariomycetes</taxon>
        <taxon>Hypocreomycetidae</taxon>
        <taxon>Hypocreales</taxon>
        <taxon>Nectriaceae</taxon>
        <taxon>Fusarium</taxon>
    </lineage>
</organism>
<feature type="non-terminal residue" evidence="3">
    <location>
        <position position="1"/>
    </location>
</feature>
<dbReference type="Proteomes" id="UP000746612">
    <property type="component" value="Unassembled WGS sequence"/>
</dbReference>
<feature type="region of interest" description="Disordered" evidence="1">
    <location>
        <begin position="311"/>
        <end position="331"/>
    </location>
</feature>
<feature type="compositionally biased region" description="Polar residues" evidence="1">
    <location>
        <begin position="142"/>
        <end position="159"/>
    </location>
</feature>
<feature type="compositionally biased region" description="Polar residues" evidence="1">
    <location>
        <begin position="314"/>
        <end position="331"/>
    </location>
</feature>
<evidence type="ECO:0000313" key="2">
    <source>
        <dbReference type="EMBL" id="CAG1970604.1"/>
    </source>
</evidence>
<feature type="compositionally biased region" description="Pro residues" evidence="1">
    <location>
        <begin position="94"/>
        <end position="103"/>
    </location>
</feature>
<feature type="region of interest" description="Disordered" evidence="1">
    <location>
        <begin position="178"/>
        <end position="245"/>
    </location>
</feature>
<name>A0A4E9DWD7_GIBZA</name>
<gene>
    <name evidence="3" type="ORF">FUG_LOCUS257795</name>
    <name evidence="2" type="ORF">MDCFG202_LOCUS88774</name>
</gene>
<dbReference type="AlphaFoldDB" id="A0A4E9DWD7"/>
<feature type="compositionally biased region" description="Polar residues" evidence="1">
    <location>
        <begin position="189"/>
        <end position="199"/>
    </location>
</feature>
<dbReference type="EMBL" id="CAAKMV010000130">
    <property type="protein sequence ID" value="VIO57679.1"/>
    <property type="molecule type" value="Genomic_DNA"/>
</dbReference>
<evidence type="ECO:0000313" key="3">
    <source>
        <dbReference type="EMBL" id="VIO57679.1"/>
    </source>
</evidence>
<feature type="region of interest" description="Disordered" evidence="1">
    <location>
        <begin position="569"/>
        <end position="588"/>
    </location>
</feature>
<feature type="region of interest" description="Disordered" evidence="1">
    <location>
        <begin position="497"/>
        <end position="520"/>
    </location>
</feature>
<dbReference type="EMBL" id="CAJPIJ010000083">
    <property type="protein sequence ID" value="CAG1970604.1"/>
    <property type="molecule type" value="Genomic_DNA"/>
</dbReference>
<sequence>YELFCLDLTKHQFRPQVALIYLKSHFGVLLPLLFLHSEPFIASDQSLCATSTSLTHKSRFKMANGFGSLERFFTKKKTPAALNDHHVQTAQPASAPPTIPQFPSPSFIRPKTSRMAAREEVRKQPASRVPSFPGSGSPHQMDFTSFQSPTSRSDSLQSQYSPLKASFMPTQADSLSDNFDVCQFPRPPTSQGGTCTSSPTRDRKPSMEARSERSLLHRSPRKRAAGGSRLETPPSSDLEDEATSSPQYFHDKELPALPQRKPPTPDSSPELRPLHIAQLTASKSIDMLNKAVCRDIRRHFAETLEQRRVRKAASLTSQDPYTNRPSISSSTLREPDFNEFFELSDDDIAELAPEETANVDTSMPSAEHSAPGSNRSSLLVLTPLVHASKPAVAGAFEAARIAARYEFDFVYVVNLWTDYSQPQSDVSTGLGSPGKKFRPLAGRLLASYGMENVNAPVQISTASHRKILKTPGWIEYRPQSFRHDEFARGYAHAFHTGQGSGDGSVASRNSSSSSASVQPSNPNRGIVFAAYRAPRADESLACTKDDLSNLHKDAEALVEMLVDINVTNQLREPQSQSQQSEETGPMPTRRFGFCATVSFARSCMYVGSGSRNTMMELKDKHAFTPSMRDSDSLSLICH</sequence>
<protein>
    <submittedName>
        <fullName evidence="3">Uncharacterized protein</fullName>
    </submittedName>
</protein>
<reference evidence="3" key="1">
    <citation type="submission" date="2019-04" db="EMBL/GenBank/DDBJ databases">
        <authorList>
            <person name="Melise S."/>
            <person name="Noan J."/>
            <person name="Okalmin O."/>
        </authorList>
    </citation>
    <scope>NUCLEOTIDE SEQUENCE</scope>
    <source>
        <strain evidence="3">FN9</strain>
    </source>
</reference>